<dbReference type="SUPFAM" id="SSF56219">
    <property type="entry name" value="DNase I-like"/>
    <property type="match status" value="1"/>
</dbReference>
<keyword evidence="1" id="KW-0472">Membrane</keyword>
<dbReference type="Gene3D" id="3.60.10.10">
    <property type="entry name" value="Endonuclease/exonuclease/phosphatase"/>
    <property type="match status" value="1"/>
</dbReference>
<proteinExistence type="predicted"/>
<accession>A0A0K2TQL3</accession>
<feature type="non-terminal residue" evidence="2">
    <location>
        <position position="1"/>
    </location>
</feature>
<feature type="transmembrane region" description="Helical" evidence="1">
    <location>
        <begin position="102"/>
        <end position="118"/>
    </location>
</feature>
<sequence>PKRIVYLNNSYVEETGFSVYRRVVVANIHTFIDYAIQLRKKNSYPIPTEFKEDLGIDRLISLNIRGGKSRKPKHALMKRLIALNPDIICLQDIKIPLYVEKCVLLVYLVVLAISTLTLA</sequence>
<evidence type="ECO:0000256" key="1">
    <source>
        <dbReference type="SAM" id="Phobius"/>
    </source>
</evidence>
<protein>
    <submittedName>
        <fullName evidence="2">Putative LOC100244234 [Vitis vinifera]</fullName>
    </submittedName>
</protein>
<organism evidence="2">
    <name type="scientific">Lepeophtheirus salmonis</name>
    <name type="common">Salmon louse</name>
    <name type="synonym">Caligus salmonis</name>
    <dbReference type="NCBI Taxonomy" id="72036"/>
    <lineage>
        <taxon>Eukaryota</taxon>
        <taxon>Metazoa</taxon>
        <taxon>Ecdysozoa</taxon>
        <taxon>Arthropoda</taxon>
        <taxon>Crustacea</taxon>
        <taxon>Multicrustacea</taxon>
        <taxon>Hexanauplia</taxon>
        <taxon>Copepoda</taxon>
        <taxon>Siphonostomatoida</taxon>
        <taxon>Caligidae</taxon>
        <taxon>Lepeophtheirus</taxon>
    </lineage>
</organism>
<keyword evidence="1" id="KW-0812">Transmembrane</keyword>
<dbReference type="InterPro" id="IPR036691">
    <property type="entry name" value="Endo/exonu/phosph_ase_sf"/>
</dbReference>
<name>A0A0K2TQL3_LEPSM</name>
<keyword evidence="1" id="KW-1133">Transmembrane helix</keyword>
<dbReference type="EMBL" id="HACA01010739">
    <property type="protein sequence ID" value="CDW28100.1"/>
    <property type="molecule type" value="Transcribed_RNA"/>
</dbReference>
<dbReference type="AlphaFoldDB" id="A0A0K2TQL3"/>
<evidence type="ECO:0000313" key="2">
    <source>
        <dbReference type="EMBL" id="CDW28100.1"/>
    </source>
</evidence>
<reference evidence="2" key="1">
    <citation type="submission" date="2014-05" db="EMBL/GenBank/DDBJ databases">
        <authorList>
            <person name="Chronopoulou M."/>
        </authorList>
    </citation>
    <scope>NUCLEOTIDE SEQUENCE</scope>
    <source>
        <tissue evidence="2">Whole organism</tissue>
    </source>
</reference>